<evidence type="ECO:0000256" key="4">
    <source>
        <dbReference type="ARBA" id="ARBA00022525"/>
    </source>
</evidence>
<dbReference type="SUPFAM" id="SSF57196">
    <property type="entry name" value="EGF/Laminin"/>
    <property type="match status" value="2"/>
</dbReference>
<feature type="domain" description="EGF-like" evidence="12">
    <location>
        <begin position="31"/>
        <end position="67"/>
    </location>
</feature>
<keyword evidence="7" id="KW-0677">Repeat</keyword>
<dbReference type="GO" id="GO:0007219">
    <property type="term" value="P:Notch signaling pathway"/>
    <property type="evidence" value="ECO:0007669"/>
    <property type="project" value="TreeGrafter"/>
</dbReference>
<evidence type="ECO:0000259" key="12">
    <source>
        <dbReference type="PROSITE" id="PS50026"/>
    </source>
</evidence>
<dbReference type="PROSITE" id="PS01186">
    <property type="entry name" value="EGF_2"/>
    <property type="match status" value="1"/>
</dbReference>
<evidence type="ECO:0000256" key="9">
    <source>
        <dbReference type="ARBA" id="ARBA00023157"/>
    </source>
</evidence>
<evidence type="ECO:0000256" key="6">
    <source>
        <dbReference type="ARBA" id="ARBA00022729"/>
    </source>
</evidence>
<dbReference type="PANTHER" id="PTHR12916:SF4">
    <property type="entry name" value="UNINFLATABLE, ISOFORM C"/>
    <property type="match status" value="1"/>
</dbReference>
<dbReference type="PANTHER" id="PTHR12916">
    <property type="entry name" value="CYTOCHROME C OXIDASE POLYPEPTIDE VIC-2"/>
    <property type="match status" value="1"/>
</dbReference>
<evidence type="ECO:0000256" key="11">
    <source>
        <dbReference type="PROSITE-ProRule" id="PRU00076"/>
    </source>
</evidence>
<dbReference type="InterPro" id="IPR013032">
    <property type="entry name" value="EGF-like_CS"/>
</dbReference>
<feature type="domain" description="EGF-like" evidence="12">
    <location>
        <begin position="1"/>
        <end position="29"/>
    </location>
</feature>
<evidence type="ECO:0000256" key="2">
    <source>
        <dbReference type="ARBA" id="ARBA00004613"/>
    </source>
</evidence>
<keyword evidence="6" id="KW-0732">Signal</keyword>
<dbReference type="CDD" id="cd00054">
    <property type="entry name" value="EGF_CA"/>
    <property type="match status" value="1"/>
</dbReference>
<dbReference type="STRING" id="6205.A0A0R3WVQ7"/>
<evidence type="ECO:0000313" key="13">
    <source>
        <dbReference type="WBParaSite" id="TTAC_0000484701-mRNA-1"/>
    </source>
</evidence>
<dbReference type="WBParaSite" id="TTAC_0000484701-mRNA-1">
    <property type="protein sequence ID" value="TTAC_0000484701-mRNA-1"/>
    <property type="gene ID" value="TTAC_0000484701"/>
</dbReference>
<dbReference type="PROSITE" id="PS00022">
    <property type="entry name" value="EGF_1"/>
    <property type="match status" value="1"/>
</dbReference>
<keyword evidence="3" id="KW-0963">Cytoplasm</keyword>
<feature type="disulfide bond" evidence="11">
    <location>
        <begin position="19"/>
        <end position="28"/>
    </location>
</feature>
<dbReference type="SMART" id="SM00181">
    <property type="entry name" value="EGF"/>
    <property type="match status" value="2"/>
</dbReference>
<dbReference type="Pfam" id="PF00008">
    <property type="entry name" value="EGF"/>
    <property type="match status" value="1"/>
</dbReference>
<evidence type="ECO:0000256" key="1">
    <source>
        <dbReference type="ARBA" id="ARBA00004496"/>
    </source>
</evidence>
<evidence type="ECO:0000256" key="7">
    <source>
        <dbReference type="ARBA" id="ARBA00022737"/>
    </source>
</evidence>
<evidence type="ECO:0000256" key="3">
    <source>
        <dbReference type="ARBA" id="ARBA00022490"/>
    </source>
</evidence>
<comment type="caution">
    <text evidence="11">Lacks conserved residue(s) required for the propagation of feature annotation.</text>
</comment>
<dbReference type="Gene3D" id="2.10.25.10">
    <property type="entry name" value="Laminin"/>
    <property type="match status" value="2"/>
</dbReference>
<dbReference type="GO" id="GO:0005112">
    <property type="term" value="F:Notch binding"/>
    <property type="evidence" value="ECO:0007669"/>
    <property type="project" value="TreeGrafter"/>
</dbReference>
<accession>A0A0R3WVQ7</accession>
<keyword evidence="10" id="KW-0325">Glycoprotein</keyword>
<dbReference type="GO" id="GO:0005737">
    <property type="term" value="C:cytoplasm"/>
    <property type="evidence" value="ECO:0007669"/>
    <property type="project" value="UniProtKB-SubCell"/>
</dbReference>
<dbReference type="AlphaFoldDB" id="A0A0R3WVQ7"/>
<keyword evidence="4" id="KW-0964">Secreted</keyword>
<keyword evidence="5 11" id="KW-0245">EGF-like domain</keyword>
<evidence type="ECO:0000256" key="5">
    <source>
        <dbReference type="ARBA" id="ARBA00022536"/>
    </source>
</evidence>
<keyword evidence="9 11" id="KW-1015">Disulfide bond</keyword>
<dbReference type="FunFam" id="2.10.25.10:FF:000425">
    <property type="entry name" value="Eyes shut homolog"/>
    <property type="match status" value="1"/>
</dbReference>
<dbReference type="PROSITE" id="PS50026">
    <property type="entry name" value="EGF_3"/>
    <property type="match status" value="2"/>
</dbReference>
<proteinExistence type="predicted"/>
<evidence type="ECO:0000256" key="8">
    <source>
        <dbReference type="ARBA" id="ARBA00022837"/>
    </source>
</evidence>
<protein>
    <submittedName>
        <fullName evidence="13">EGF-like domain-containing protein</fullName>
    </submittedName>
</protein>
<dbReference type="GO" id="GO:0005576">
    <property type="term" value="C:extracellular region"/>
    <property type="evidence" value="ECO:0007669"/>
    <property type="project" value="UniProtKB-SubCell"/>
</dbReference>
<organism evidence="13">
    <name type="scientific">Hydatigena taeniaeformis</name>
    <name type="common">Feline tapeworm</name>
    <name type="synonym">Taenia taeniaeformis</name>
    <dbReference type="NCBI Taxonomy" id="6205"/>
    <lineage>
        <taxon>Eukaryota</taxon>
        <taxon>Metazoa</taxon>
        <taxon>Spiralia</taxon>
        <taxon>Lophotrochozoa</taxon>
        <taxon>Platyhelminthes</taxon>
        <taxon>Cestoda</taxon>
        <taxon>Eucestoda</taxon>
        <taxon>Cyclophyllidea</taxon>
        <taxon>Taeniidae</taxon>
        <taxon>Hydatigera</taxon>
    </lineage>
</organism>
<name>A0A0R3WVQ7_HYDTA</name>
<dbReference type="InterPro" id="IPR000742">
    <property type="entry name" value="EGF"/>
</dbReference>
<sequence>LCQNGGECIDAVEGVRCRCPPGFGGIRCERVLRTCLETPCLNGADCIDIHSSSERLFTCQCTPGFQG</sequence>
<keyword evidence="8" id="KW-0106">Calcium</keyword>
<dbReference type="Pfam" id="PF12661">
    <property type="entry name" value="hEGF"/>
    <property type="match status" value="1"/>
</dbReference>
<evidence type="ECO:0000256" key="10">
    <source>
        <dbReference type="ARBA" id="ARBA00023180"/>
    </source>
</evidence>
<comment type="subcellular location">
    <subcellularLocation>
        <location evidence="1">Cytoplasm</location>
    </subcellularLocation>
    <subcellularLocation>
        <location evidence="2">Secreted</location>
    </subcellularLocation>
</comment>
<reference evidence="13" key="1">
    <citation type="submission" date="2017-02" db="UniProtKB">
        <authorList>
            <consortium name="WormBaseParasite"/>
        </authorList>
    </citation>
    <scope>IDENTIFICATION</scope>
</reference>